<organism evidence="3 5">
    <name type="scientific">Adineta steineri</name>
    <dbReference type="NCBI Taxonomy" id="433720"/>
    <lineage>
        <taxon>Eukaryota</taxon>
        <taxon>Metazoa</taxon>
        <taxon>Spiralia</taxon>
        <taxon>Gnathifera</taxon>
        <taxon>Rotifera</taxon>
        <taxon>Eurotatoria</taxon>
        <taxon>Bdelloidea</taxon>
        <taxon>Adinetida</taxon>
        <taxon>Adinetidae</taxon>
        <taxon>Adineta</taxon>
    </lineage>
</organism>
<dbReference type="Proteomes" id="UP000663860">
    <property type="component" value="Unassembled WGS sequence"/>
</dbReference>
<evidence type="ECO:0000313" key="2">
    <source>
        <dbReference type="EMBL" id="CAF1031351.1"/>
    </source>
</evidence>
<dbReference type="InterPro" id="IPR013320">
    <property type="entry name" value="ConA-like_dom_sf"/>
</dbReference>
<dbReference type="EMBL" id="CAJNOG010000166">
    <property type="protein sequence ID" value="CAF1031351.1"/>
    <property type="molecule type" value="Genomic_DNA"/>
</dbReference>
<dbReference type="Proteomes" id="UP000663844">
    <property type="component" value="Unassembled WGS sequence"/>
</dbReference>
<evidence type="ECO:0000313" key="4">
    <source>
        <dbReference type="EMBL" id="CAF4000413.1"/>
    </source>
</evidence>
<gene>
    <name evidence="1" type="ORF">IZO911_LOCUS14756</name>
    <name evidence="2" type="ORF">JYZ213_LOCUS17618</name>
    <name evidence="4" type="ORF">KXQ929_LOCUS28439</name>
    <name evidence="3" type="ORF">OXD698_LOCUS23592</name>
</gene>
<dbReference type="EMBL" id="CAJOAZ010002099">
    <property type="protein sequence ID" value="CAF3894400.1"/>
    <property type="molecule type" value="Genomic_DNA"/>
</dbReference>
<dbReference type="SUPFAM" id="SSF49899">
    <property type="entry name" value="Concanavalin A-like lectins/glucanases"/>
    <property type="match status" value="1"/>
</dbReference>
<dbReference type="Proteomes" id="UP000663845">
    <property type="component" value="Unassembled WGS sequence"/>
</dbReference>
<protein>
    <recommendedName>
        <fullName evidence="6">B30.2/SPRY domain-containing protein</fullName>
    </recommendedName>
</protein>
<proteinExistence type="predicted"/>
<name>A0A819H582_9BILA</name>
<dbReference type="AlphaFoldDB" id="A0A819H582"/>
<evidence type="ECO:0000313" key="1">
    <source>
        <dbReference type="EMBL" id="CAF0946730.1"/>
    </source>
</evidence>
<comment type="caution">
    <text evidence="3">The sequence shown here is derived from an EMBL/GenBank/DDBJ whole genome shotgun (WGS) entry which is preliminary data.</text>
</comment>
<dbReference type="EMBL" id="CAJOBB010002811">
    <property type="protein sequence ID" value="CAF4000413.1"/>
    <property type="molecule type" value="Genomic_DNA"/>
</dbReference>
<evidence type="ECO:0008006" key="6">
    <source>
        <dbReference type="Google" id="ProtNLM"/>
    </source>
</evidence>
<reference evidence="3" key="1">
    <citation type="submission" date="2021-02" db="EMBL/GenBank/DDBJ databases">
        <authorList>
            <person name="Nowell W R."/>
        </authorList>
    </citation>
    <scope>NUCLEOTIDE SEQUENCE</scope>
</reference>
<sequence>MANKQNSKKSNSIKNSKEPYLLDSSTFSSDNLNNFGEFQFNSDERPNNVLKFSNDNRTVEWLKPYEASWIPIPTKSKLHSGKWFLEFNVEAMKSGQIGVGFLLDWNLGPDWGFFGYLGASQTAWSYDPSTGDIVSGTDSIHGNLPKFNGDSGIIGLELNLPSKKEIGKFTFIIDGVRTPTKELPNSGAVVIPAVCLLSQGQKVTIRNLTRLD</sequence>
<dbReference type="Gene3D" id="2.60.120.920">
    <property type="match status" value="1"/>
</dbReference>
<evidence type="ECO:0000313" key="5">
    <source>
        <dbReference type="Proteomes" id="UP000663844"/>
    </source>
</evidence>
<evidence type="ECO:0000313" key="3">
    <source>
        <dbReference type="EMBL" id="CAF3894400.1"/>
    </source>
</evidence>
<dbReference type="InterPro" id="IPR043136">
    <property type="entry name" value="B30.2/SPRY_sf"/>
</dbReference>
<dbReference type="EMBL" id="CAJNOE010000124">
    <property type="protein sequence ID" value="CAF0946730.1"/>
    <property type="molecule type" value="Genomic_DNA"/>
</dbReference>
<dbReference type="Proteomes" id="UP000663868">
    <property type="component" value="Unassembled WGS sequence"/>
</dbReference>
<accession>A0A819H582</accession>